<evidence type="ECO:0000256" key="4">
    <source>
        <dbReference type="ARBA" id="ARBA00022989"/>
    </source>
</evidence>
<keyword evidence="3 6" id="KW-0812">Transmembrane</keyword>
<feature type="transmembrane region" description="Helical" evidence="6">
    <location>
        <begin position="483"/>
        <end position="503"/>
    </location>
</feature>
<evidence type="ECO:0000313" key="10">
    <source>
        <dbReference type="Proteomes" id="UP000268016"/>
    </source>
</evidence>
<name>A0A3N2QL46_9RHOB</name>
<feature type="transmembrane region" description="Helical" evidence="6">
    <location>
        <begin position="311"/>
        <end position="329"/>
    </location>
</feature>
<feature type="transmembrane region" description="Helical" evidence="6">
    <location>
        <begin position="341"/>
        <end position="371"/>
    </location>
</feature>
<proteinExistence type="predicted"/>
<evidence type="ECO:0000256" key="5">
    <source>
        <dbReference type="ARBA" id="ARBA00023136"/>
    </source>
</evidence>
<dbReference type="EMBL" id="RDRB01000014">
    <property type="protein sequence ID" value="ROT95918.1"/>
    <property type="molecule type" value="Genomic_DNA"/>
</dbReference>
<comment type="subcellular location">
    <subcellularLocation>
        <location evidence="1">Cell membrane</location>
        <topology evidence="1">Multi-pass membrane protein</topology>
    </subcellularLocation>
</comment>
<dbReference type="Proteomes" id="UP000268016">
    <property type="component" value="Unassembled WGS sequence"/>
</dbReference>
<dbReference type="InterPro" id="IPR052159">
    <property type="entry name" value="Competence_DNA_uptake"/>
</dbReference>
<dbReference type="NCBIfam" id="TIGR00360">
    <property type="entry name" value="ComEC_N-term"/>
    <property type="match status" value="1"/>
</dbReference>
<organism evidence="9 10">
    <name type="scientific">Histidinibacterium lentulum</name>
    <dbReference type="NCBI Taxonomy" id="2480588"/>
    <lineage>
        <taxon>Bacteria</taxon>
        <taxon>Pseudomonadati</taxon>
        <taxon>Pseudomonadota</taxon>
        <taxon>Alphaproteobacteria</taxon>
        <taxon>Rhodobacterales</taxon>
        <taxon>Paracoccaceae</taxon>
        <taxon>Histidinibacterium</taxon>
    </lineage>
</organism>
<sequence>MGDHRRDTGRKDGGQVGVPGRLTEALLAQRPELFCWLPVGLGLGIGIYFSLGVEPGGVVYALCAALVAGGAVMARLPRPWLSLVGWAVLAVAGGVLVAGARSNAVAEPVLGFRYYGPIEGRIVAIDRSASDALRLTLDRVVLERVPPGRTPMRVRVSLHGEQGWIVPEPGLVVITTGHLSPPSRPVEPGGFDFRRMAWFDRLGAVGYTRSPVLMLSPPEGDPRLWVYRQRMAVSHALQSAMGAEAGAFAAAVTTGDRSAIPADALQSLRDSNLAHLLAISGLHMGLLVGFVFGAVRYGLALWPWVALRLDTRRVAAAVALVCGAGYLLLSGGSVATERAYIMVAVMLIAILAGRLALTLRAVAVAAVLVLLRRPEELAGPGFQMSFAATAALVAVFGALRGRSLGPRWLARIGAVVLSSFVAGLATAPFAAAHFNQIAHYGLIANVLSVPVMGAVVMPAAVLAACAAPLGLAGPALWVMERGILWILTMADWVAGLDGAVGHVVSPGPAVLPLVTAAGLWAILWQGRGRLAGAVPLALAAWLWSQAERPDLLVAESGALVGLMTSEGRALSKPRGDGFAAGIWLENDGAPVSQEVAHALGAMERGRPAALAGLTVLHVTGQGRLDDLEDCGGADILVTDGAAGTRPCLVLDAPALRRTGAVAGWLTETGGLRLVSVAETTGTRLWSPEGTALPLPAPEPPGHTLARAVRDQ</sequence>
<gene>
    <name evidence="9" type="ORF">EAT49_19545</name>
</gene>
<dbReference type="AlphaFoldDB" id="A0A3N2QL46"/>
<evidence type="ECO:0000256" key="1">
    <source>
        <dbReference type="ARBA" id="ARBA00004651"/>
    </source>
</evidence>
<feature type="transmembrane region" description="Helical" evidence="6">
    <location>
        <begin position="408"/>
        <end position="431"/>
    </location>
</feature>
<dbReference type="OrthoDB" id="9790149at2"/>
<keyword evidence="4 6" id="KW-1133">Transmembrane helix</keyword>
<dbReference type="GO" id="GO:0005886">
    <property type="term" value="C:plasma membrane"/>
    <property type="evidence" value="ECO:0007669"/>
    <property type="project" value="UniProtKB-SubCell"/>
</dbReference>
<feature type="transmembrane region" description="Helical" evidence="6">
    <location>
        <begin position="276"/>
        <end position="299"/>
    </location>
</feature>
<comment type="caution">
    <text evidence="9">The sequence shown here is derived from an EMBL/GenBank/DDBJ whole genome shotgun (WGS) entry which is preliminary data.</text>
</comment>
<evidence type="ECO:0000256" key="3">
    <source>
        <dbReference type="ARBA" id="ARBA00022692"/>
    </source>
</evidence>
<dbReference type="PANTHER" id="PTHR30619">
    <property type="entry name" value="DNA INTERNALIZATION/COMPETENCE PROTEIN COMEC/REC2"/>
    <property type="match status" value="1"/>
</dbReference>
<keyword evidence="5 6" id="KW-0472">Membrane</keyword>
<dbReference type="InterPro" id="IPR025405">
    <property type="entry name" value="DUF4131"/>
</dbReference>
<reference evidence="9 10" key="1">
    <citation type="submission" date="2018-10" db="EMBL/GenBank/DDBJ databases">
        <title>Histidinibacterium lentulum gen. nov., sp. nov., a marine bacterium from the culture broth of Picochlorum sp. 122.</title>
        <authorList>
            <person name="Wang G."/>
        </authorList>
    </citation>
    <scope>NUCLEOTIDE SEQUENCE [LARGE SCALE GENOMIC DNA]</scope>
    <source>
        <strain evidence="9 10">B17</strain>
    </source>
</reference>
<accession>A0A3N2QL46</accession>
<evidence type="ECO:0000259" key="8">
    <source>
        <dbReference type="Pfam" id="PF13567"/>
    </source>
</evidence>
<dbReference type="Pfam" id="PF13567">
    <property type="entry name" value="DUF4131"/>
    <property type="match status" value="1"/>
</dbReference>
<feature type="domain" description="DUF4131" evidence="8">
    <location>
        <begin position="59"/>
        <end position="211"/>
    </location>
</feature>
<dbReference type="PANTHER" id="PTHR30619:SF1">
    <property type="entry name" value="RECOMBINATION PROTEIN 2"/>
    <property type="match status" value="1"/>
</dbReference>
<evidence type="ECO:0000256" key="2">
    <source>
        <dbReference type="ARBA" id="ARBA00022475"/>
    </source>
</evidence>
<dbReference type="Pfam" id="PF03772">
    <property type="entry name" value="Competence"/>
    <property type="match status" value="1"/>
</dbReference>
<evidence type="ECO:0000256" key="6">
    <source>
        <dbReference type="SAM" id="Phobius"/>
    </source>
</evidence>
<protein>
    <submittedName>
        <fullName evidence="9">ComEC family competence protein</fullName>
    </submittedName>
</protein>
<feature type="transmembrane region" description="Helical" evidence="6">
    <location>
        <begin position="377"/>
        <end position="396"/>
    </location>
</feature>
<keyword evidence="10" id="KW-1185">Reference proteome</keyword>
<feature type="transmembrane region" description="Helical" evidence="6">
    <location>
        <begin position="33"/>
        <end position="51"/>
    </location>
</feature>
<evidence type="ECO:0000313" key="9">
    <source>
        <dbReference type="EMBL" id="ROT95918.1"/>
    </source>
</evidence>
<feature type="domain" description="ComEC/Rec2-related protein" evidence="7">
    <location>
        <begin position="253"/>
        <end position="526"/>
    </location>
</feature>
<dbReference type="InterPro" id="IPR004477">
    <property type="entry name" value="ComEC_N"/>
</dbReference>
<keyword evidence="2" id="KW-1003">Cell membrane</keyword>
<evidence type="ECO:0000259" key="7">
    <source>
        <dbReference type="Pfam" id="PF03772"/>
    </source>
</evidence>
<feature type="transmembrane region" description="Helical" evidence="6">
    <location>
        <begin position="451"/>
        <end position="471"/>
    </location>
</feature>